<dbReference type="InterPro" id="IPR009734">
    <property type="entry name" value="Myoviridae_GpU"/>
</dbReference>
<protein>
    <submittedName>
        <fullName evidence="1">Putative phage tail protein</fullName>
    </submittedName>
</protein>
<dbReference type="EMBL" id="CBSW010000257">
    <property type="protein sequence ID" value="CDG98798.1"/>
    <property type="molecule type" value="Genomic_DNA"/>
</dbReference>
<dbReference type="AlphaFoldDB" id="A0A077NJW4"/>
<evidence type="ECO:0000313" key="1">
    <source>
        <dbReference type="EMBL" id="CDG98798.1"/>
    </source>
</evidence>
<gene>
    <name evidence="1" type="primary">gpU</name>
    <name evidence="1" type="ORF">XBP1_520075</name>
</gene>
<comment type="caution">
    <text evidence="1">The sequence shown here is derived from an EMBL/GenBank/DDBJ whole genome shotgun (WGS) entry which is preliminary data.</text>
</comment>
<dbReference type="Pfam" id="PF06995">
    <property type="entry name" value="Phage_P2_GpU"/>
    <property type="match status" value="1"/>
</dbReference>
<reference evidence="1" key="1">
    <citation type="submission" date="2013-07" db="EMBL/GenBank/DDBJ databases">
        <title>Sub-species coevolution in mutualistic symbiosis.</title>
        <authorList>
            <person name="Murfin K."/>
            <person name="Klassen J."/>
            <person name="Lee M."/>
            <person name="Forst S."/>
            <person name="Stock P."/>
            <person name="Goodrich-Blair H."/>
        </authorList>
    </citation>
    <scope>NUCLEOTIDE SEQUENCE [LARGE SCALE GENOMIC DNA]</scope>
    <source>
        <strain evidence="1">Puntauvense</strain>
    </source>
</reference>
<dbReference type="PIRSF" id="PIRSF029208">
    <property type="entry name" value="Phage_tail_GPU"/>
    <property type="match status" value="1"/>
</dbReference>
<evidence type="ECO:0000313" key="2">
    <source>
        <dbReference type="Proteomes" id="UP000028511"/>
    </source>
</evidence>
<sequence length="153" mass="17320">MRINIMMMIYGMFVFMLSTTPYQSMSRNMDWRHVKNDRIGKSAKWQYVGPGEDSITLNGMLYPEVTGGDISLEVLRTMAFSAKPWPLIEGTGMIYGMFVIDSLTESRTEFFADGKARRIEFTVSLKRVSEDIREGLSVVTADDLLGLAKTALR</sequence>
<name>A0A077NJW4_XENBV</name>
<dbReference type="HOGENOM" id="CLU_102468_0_0_6"/>
<dbReference type="InterPro" id="IPR016912">
    <property type="entry name" value="Phage_P2_GpU"/>
</dbReference>
<organism evidence="1 2">
    <name type="scientific">Xenorhabdus bovienii str. puntauvense</name>
    <dbReference type="NCBI Taxonomy" id="1398201"/>
    <lineage>
        <taxon>Bacteria</taxon>
        <taxon>Pseudomonadati</taxon>
        <taxon>Pseudomonadota</taxon>
        <taxon>Gammaproteobacteria</taxon>
        <taxon>Enterobacterales</taxon>
        <taxon>Morganellaceae</taxon>
        <taxon>Xenorhabdus</taxon>
    </lineage>
</organism>
<proteinExistence type="predicted"/>
<accession>A0A077NJW4</accession>
<dbReference type="Proteomes" id="UP000028511">
    <property type="component" value="Unassembled WGS sequence"/>
</dbReference>